<feature type="chain" id="PRO_5008787020" description="Sulfotransferase domain-containing protein" evidence="1">
    <location>
        <begin position="22"/>
        <end position="491"/>
    </location>
</feature>
<dbReference type="Proteomes" id="UP000014760">
    <property type="component" value="Unassembled WGS sequence"/>
</dbReference>
<dbReference type="AlphaFoldDB" id="R7THQ1"/>
<dbReference type="HOGENOM" id="CLU_034499_1_0_1"/>
<dbReference type="InterPro" id="IPR027417">
    <property type="entry name" value="P-loop_NTPase"/>
</dbReference>
<organism evidence="2">
    <name type="scientific">Capitella teleta</name>
    <name type="common">Polychaete worm</name>
    <dbReference type="NCBI Taxonomy" id="283909"/>
    <lineage>
        <taxon>Eukaryota</taxon>
        <taxon>Metazoa</taxon>
        <taxon>Spiralia</taxon>
        <taxon>Lophotrochozoa</taxon>
        <taxon>Annelida</taxon>
        <taxon>Polychaeta</taxon>
        <taxon>Sedentaria</taxon>
        <taxon>Scolecida</taxon>
        <taxon>Capitellidae</taxon>
        <taxon>Capitella</taxon>
    </lineage>
</organism>
<keyword evidence="4" id="KW-1185">Reference proteome</keyword>
<keyword evidence="1" id="KW-0732">Signal</keyword>
<dbReference type="PANTHER" id="PTHR33844">
    <property type="entry name" value="SULFOTRANSFER_1 DOMAIN-CONTAINING PROTEIN"/>
    <property type="match status" value="1"/>
</dbReference>
<dbReference type="EnsemblMetazoa" id="CapteT190522">
    <property type="protein sequence ID" value="CapteP190522"/>
    <property type="gene ID" value="CapteG190522"/>
</dbReference>
<evidence type="ECO:0008006" key="5">
    <source>
        <dbReference type="Google" id="ProtNLM"/>
    </source>
</evidence>
<feature type="signal peptide" evidence="1">
    <location>
        <begin position="1"/>
        <end position="21"/>
    </location>
</feature>
<dbReference type="EMBL" id="AMQN01002739">
    <property type="status" value="NOT_ANNOTATED_CDS"/>
    <property type="molecule type" value="Genomic_DNA"/>
</dbReference>
<reference evidence="4" key="1">
    <citation type="submission" date="2012-12" db="EMBL/GenBank/DDBJ databases">
        <authorList>
            <person name="Hellsten U."/>
            <person name="Grimwood J."/>
            <person name="Chapman J.A."/>
            <person name="Shapiro H."/>
            <person name="Aerts A."/>
            <person name="Otillar R.P."/>
            <person name="Terry A.Y."/>
            <person name="Boore J.L."/>
            <person name="Simakov O."/>
            <person name="Marletaz F."/>
            <person name="Cho S.-J."/>
            <person name="Edsinger-Gonzales E."/>
            <person name="Havlak P."/>
            <person name="Kuo D.-H."/>
            <person name="Larsson T."/>
            <person name="Lv J."/>
            <person name="Arendt D."/>
            <person name="Savage R."/>
            <person name="Osoegawa K."/>
            <person name="de Jong P."/>
            <person name="Lindberg D.R."/>
            <person name="Seaver E.C."/>
            <person name="Weisblat D.A."/>
            <person name="Putnam N.H."/>
            <person name="Grigoriev I.V."/>
            <person name="Rokhsar D.S."/>
        </authorList>
    </citation>
    <scope>NUCLEOTIDE SEQUENCE</scope>
    <source>
        <strain evidence="4">I ESC-2004</strain>
    </source>
</reference>
<evidence type="ECO:0000313" key="4">
    <source>
        <dbReference type="Proteomes" id="UP000014760"/>
    </source>
</evidence>
<dbReference type="EMBL" id="KB309928">
    <property type="protein sequence ID" value="ELT93002.1"/>
    <property type="molecule type" value="Genomic_DNA"/>
</dbReference>
<name>R7THQ1_CAPTE</name>
<evidence type="ECO:0000313" key="2">
    <source>
        <dbReference type="EMBL" id="ELT93002.1"/>
    </source>
</evidence>
<sequence length="491" mass="55708">MERRHILIEFLVTIGFMLLRAAHNVAQRVAWWADGTTAQCKTASLDPTHTERSAQLMSVWKKNAFDPYQMHNDPGNFIMQHKDFVHPSYVLKDEVSFYCMTKTHAYFVEAAPGVEVWRNEVGPFHKAAQYENAEFVIRMPLGAFFALADDLGEIQEKLIFVDFIPRSGSTLLCKIFEATGECVSFSEAHAVNDVFGAYVKDGNSEEQKRAIQAQIRLLCKPRSKPTSAFMFKMLPAQIQSRVLGQYIRELFPQAKFLFLYRNGAPMAKSLERLMLQVNALRLVNTLRVIPSLWKKVRVWFVSIGQDFSPEVQDVLKSTDHIEYLTCGLYWMLCVQGQMENAGDRPGIKYEDLLACPEESISAIFAYCGLSEDLVPKAMNAFKGDSQHNLGMSWKQLAQMGWAKTVAAEVNDEARKELDELASLYRVPLLTDNCVLPNTISVRKDCFFDDNNNNCVDNNNNEDCVPNFSLAIENKLKATALTIVESEEVTRM</sequence>
<proteinExistence type="predicted"/>
<dbReference type="OrthoDB" id="5912733at2759"/>
<dbReference type="PANTHER" id="PTHR33844:SF1">
    <property type="entry name" value="SULFOTRANSFERASE DOMAIN-CONTAINING PROTEIN"/>
    <property type="match status" value="1"/>
</dbReference>
<reference evidence="2 4" key="2">
    <citation type="journal article" date="2013" name="Nature">
        <title>Insights into bilaterian evolution from three spiralian genomes.</title>
        <authorList>
            <person name="Simakov O."/>
            <person name="Marletaz F."/>
            <person name="Cho S.J."/>
            <person name="Edsinger-Gonzales E."/>
            <person name="Havlak P."/>
            <person name="Hellsten U."/>
            <person name="Kuo D.H."/>
            <person name="Larsson T."/>
            <person name="Lv J."/>
            <person name="Arendt D."/>
            <person name="Savage R."/>
            <person name="Osoegawa K."/>
            <person name="de Jong P."/>
            <person name="Grimwood J."/>
            <person name="Chapman J.A."/>
            <person name="Shapiro H."/>
            <person name="Aerts A."/>
            <person name="Otillar R.P."/>
            <person name="Terry A.Y."/>
            <person name="Boore J.L."/>
            <person name="Grigoriev I.V."/>
            <person name="Lindberg D.R."/>
            <person name="Seaver E.C."/>
            <person name="Weisblat D.A."/>
            <person name="Putnam N.H."/>
            <person name="Rokhsar D.S."/>
        </authorList>
    </citation>
    <scope>NUCLEOTIDE SEQUENCE</scope>
    <source>
        <strain evidence="2 4">I ESC-2004</strain>
    </source>
</reference>
<evidence type="ECO:0000313" key="3">
    <source>
        <dbReference type="EnsemblMetazoa" id="CapteP190522"/>
    </source>
</evidence>
<protein>
    <recommendedName>
        <fullName evidence="5">Sulfotransferase domain-containing protein</fullName>
    </recommendedName>
</protein>
<gene>
    <name evidence="2" type="ORF">CAPTEDRAFT_190522</name>
</gene>
<reference evidence="3" key="3">
    <citation type="submission" date="2015-06" db="UniProtKB">
        <authorList>
            <consortium name="EnsemblMetazoa"/>
        </authorList>
    </citation>
    <scope>IDENTIFICATION</scope>
</reference>
<evidence type="ECO:0000256" key="1">
    <source>
        <dbReference type="SAM" id="SignalP"/>
    </source>
</evidence>
<dbReference type="Gene3D" id="3.40.50.300">
    <property type="entry name" value="P-loop containing nucleotide triphosphate hydrolases"/>
    <property type="match status" value="1"/>
</dbReference>
<accession>R7THQ1</accession>
<dbReference type="SUPFAM" id="SSF52540">
    <property type="entry name" value="P-loop containing nucleoside triphosphate hydrolases"/>
    <property type="match status" value="1"/>
</dbReference>
<dbReference type="OMA" id="HACILEI"/>